<feature type="coiled-coil region" evidence="1">
    <location>
        <begin position="13"/>
        <end position="40"/>
    </location>
</feature>
<evidence type="ECO:0000313" key="3">
    <source>
        <dbReference type="EMBL" id="CAG8800159.1"/>
    </source>
</evidence>
<evidence type="ECO:0000256" key="1">
    <source>
        <dbReference type="SAM" id="Coils"/>
    </source>
</evidence>
<gene>
    <name evidence="3" type="ORF">DERYTH_LOCUS23211</name>
</gene>
<sequence>MSQIHTLSDIDDFKQIEVELERVRSELDHLKSEAISKSSENVFAFNNGVSAKAHISIDPLGHDSKNRLTACSAIISESSNSLRPYLACRKNIEDIEKIDDDDGIIPIPKVSDSWNEDANTSETNNSGTSKDIMLNTHINSDPQISVGGIEAIPTVASTLMSPLSAYMLLILIIAVIWFV</sequence>
<reference evidence="3" key="1">
    <citation type="submission" date="2021-06" db="EMBL/GenBank/DDBJ databases">
        <authorList>
            <person name="Kallberg Y."/>
            <person name="Tangrot J."/>
            <person name="Rosling A."/>
        </authorList>
    </citation>
    <scope>NUCLEOTIDE SEQUENCE</scope>
    <source>
        <strain evidence="3">MA453B</strain>
    </source>
</reference>
<name>A0A9N9JW39_9GLOM</name>
<feature type="non-terminal residue" evidence="3">
    <location>
        <position position="179"/>
    </location>
</feature>
<dbReference type="Proteomes" id="UP000789405">
    <property type="component" value="Unassembled WGS sequence"/>
</dbReference>
<evidence type="ECO:0000313" key="4">
    <source>
        <dbReference type="Proteomes" id="UP000789405"/>
    </source>
</evidence>
<accession>A0A9N9JW39</accession>
<dbReference type="OrthoDB" id="10496736at2759"/>
<comment type="caution">
    <text evidence="3">The sequence shown here is derived from an EMBL/GenBank/DDBJ whole genome shotgun (WGS) entry which is preliminary data.</text>
</comment>
<keyword evidence="2" id="KW-1133">Transmembrane helix</keyword>
<keyword evidence="4" id="KW-1185">Reference proteome</keyword>
<keyword evidence="2" id="KW-0812">Transmembrane</keyword>
<proteinExistence type="predicted"/>
<keyword evidence="2" id="KW-0472">Membrane</keyword>
<organism evidence="3 4">
    <name type="scientific">Dentiscutata erythropus</name>
    <dbReference type="NCBI Taxonomy" id="1348616"/>
    <lineage>
        <taxon>Eukaryota</taxon>
        <taxon>Fungi</taxon>
        <taxon>Fungi incertae sedis</taxon>
        <taxon>Mucoromycota</taxon>
        <taxon>Glomeromycotina</taxon>
        <taxon>Glomeromycetes</taxon>
        <taxon>Diversisporales</taxon>
        <taxon>Gigasporaceae</taxon>
        <taxon>Dentiscutata</taxon>
    </lineage>
</organism>
<dbReference type="EMBL" id="CAJVPY010034574">
    <property type="protein sequence ID" value="CAG8800159.1"/>
    <property type="molecule type" value="Genomic_DNA"/>
</dbReference>
<keyword evidence="1" id="KW-0175">Coiled coil</keyword>
<protein>
    <submittedName>
        <fullName evidence="3">18126_t:CDS:1</fullName>
    </submittedName>
</protein>
<dbReference type="AlphaFoldDB" id="A0A9N9JW39"/>
<feature type="transmembrane region" description="Helical" evidence="2">
    <location>
        <begin position="159"/>
        <end position="178"/>
    </location>
</feature>
<evidence type="ECO:0000256" key="2">
    <source>
        <dbReference type="SAM" id="Phobius"/>
    </source>
</evidence>